<evidence type="ECO:0000313" key="3">
    <source>
        <dbReference type="EMBL" id="AIC14663.1"/>
    </source>
</evidence>
<feature type="coiled-coil region" evidence="2">
    <location>
        <begin position="40"/>
        <end position="74"/>
    </location>
</feature>
<dbReference type="AlphaFoldDB" id="A0A060HGD1"/>
<dbReference type="HOGENOM" id="CLU_1269985_0_0_2"/>
<dbReference type="EMBL" id="CP007536">
    <property type="protein sequence ID" value="AIC14663.1"/>
    <property type="molecule type" value="Genomic_DNA"/>
</dbReference>
<sequence length="217" mass="24301">MYSGELEVQAKRRALAILQDEISKILGSSRDLSTLTSSLIKDDNNDIQACLERMRNNEEEVENLRRKITREVSELGGLMANREDILRTAYLMDDVAGYINGIAFRLANMRGETLKKAQCDTDLQELVGMVVDASFKLNEMGRALSINPASMFELAQEMQKLEHQVDAKYRAMIIKALGEITNNKDLLLFKDAVEGIEGMVDKCQEASDSFTILALGM</sequence>
<accession>A0A060HGD1</accession>
<dbReference type="PANTHER" id="PTHR36536:SF3">
    <property type="entry name" value="UPF0111 PROTEIN HI_1603"/>
    <property type="match status" value="1"/>
</dbReference>
<evidence type="ECO:0000256" key="1">
    <source>
        <dbReference type="ARBA" id="ARBA00008591"/>
    </source>
</evidence>
<dbReference type="STRING" id="926571.NVIE_0472"/>
<organism evidence="3 4">
    <name type="scientific">Nitrososphaera viennensis EN76</name>
    <dbReference type="NCBI Taxonomy" id="926571"/>
    <lineage>
        <taxon>Archaea</taxon>
        <taxon>Nitrososphaerota</taxon>
        <taxon>Nitrososphaeria</taxon>
        <taxon>Nitrososphaerales</taxon>
        <taxon>Nitrososphaeraceae</taxon>
        <taxon>Nitrososphaera</taxon>
    </lineage>
</organism>
<name>A0A060HGD1_9ARCH</name>
<dbReference type="RefSeq" id="WP_075053832.1">
    <property type="nucleotide sequence ID" value="NZ_CP007536.1"/>
</dbReference>
<dbReference type="Proteomes" id="UP000027093">
    <property type="component" value="Chromosome"/>
</dbReference>
<keyword evidence="4" id="KW-1185">Reference proteome</keyword>
<dbReference type="PANTHER" id="PTHR36536">
    <property type="entry name" value="UPF0111 PROTEIN HI_1603"/>
    <property type="match status" value="1"/>
</dbReference>
<dbReference type="Pfam" id="PF01865">
    <property type="entry name" value="PhoU_div"/>
    <property type="match status" value="1"/>
</dbReference>
<proteinExistence type="inferred from homology"/>
<dbReference type="Gene3D" id="1.20.58.220">
    <property type="entry name" value="Phosphate transport system protein phou homolog 2, domain 2"/>
    <property type="match status" value="1"/>
</dbReference>
<gene>
    <name evidence="3" type="ORF">NVIE_0472</name>
</gene>
<keyword evidence="2" id="KW-0175">Coiled coil</keyword>
<dbReference type="InterPro" id="IPR018445">
    <property type="entry name" value="Put_Phosphate_transp_reg"/>
</dbReference>
<evidence type="ECO:0000256" key="2">
    <source>
        <dbReference type="SAM" id="Coils"/>
    </source>
</evidence>
<dbReference type="OrthoDB" id="9933at2157"/>
<protein>
    <submittedName>
        <fullName evidence="3">Putative phosphate transport regulator</fullName>
    </submittedName>
</protein>
<dbReference type="InterPro" id="IPR038078">
    <property type="entry name" value="PhoU-like_sf"/>
</dbReference>
<dbReference type="InterPro" id="IPR002727">
    <property type="entry name" value="DUF47"/>
</dbReference>
<dbReference type="GeneID" id="74945729"/>
<dbReference type="KEGG" id="nvn:NVIE_0472"/>
<evidence type="ECO:0000313" key="4">
    <source>
        <dbReference type="Proteomes" id="UP000027093"/>
    </source>
</evidence>
<reference evidence="3 4" key="1">
    <citation type="journal article" date="2014" name="Int. J. Syst. Evol. Microbiol.">
        <title>Nitrososphaera viennensis gen. nov., sp. nov., an aerobic and mesophilic, ammonia-oxidizing archaeon from soil and a member of the archaeal phylum Thaumarchaeota.</title>
        <authorList>
            <person name="Stieglmeier M."/>
            <person name="Klingl A."/>
            <person name="Alves R.J."/>
            <person name="Rittmann S.K."/>
            <person name="Melcher M."/>
            <person name="Leisch N."/>
            <person name="Schleper C."/>
        </authorList>
    </citation>
    <scope>NUCLEOTIDE SEQUENCE [LARGE SCALE GENOMIC DNA]</scope>
    <source>
        <strain evidence="3">EN76</strain>
    </source>
</reference>
<comment type="similarity">
    <text evidence="1">Belongs to the UPF0111 family.</text>
</comment>